<dbReference type="InterPro" id="IPR023985">
    <property type="entry name" value="SDR_subfam_1"/>
</dbReference>
<dbReference type="Pfam" id="PF00106">
    <property type="entry name" value="adh_short"/>
    <property type="match status" value="1"/>
</dbReference>
<gene>
    <name evidence="5" type="ORF">GCM10009836_54390</name>
</gene>
<dbReference type="PROSITE" id="PS00061">
    <property type="entry name" value="ADH_SHORT"/>
    <property type="match status" value="1"/>
</dbReference>
<keyword evidence="2" id="KW-0560">Oxidoreductase</keyword>
<dbReference type="EMBL" id="BAAAQK010000022">
    <property type="protein sequence ID" value="GAA1867092.1"/>
    <property type="molecule type" value="Genomic_DNA"/>
</dbReference>
<organism evidence="5 6">
    <name type="scientific">Pseudonocardia ailaonensis</name>
    <dbReference type="NCBI Taxonomy" id="367279"/>
    <lineage>
        <taxon>Bacteria</taxon>
        <taxon>Bacillati</taxon>
        <taxon>Actinomycetota</taxon>
        <taxon>Actinomycetes</taxon>
        <taxon>Pseudonocardiales</taxon>
        <taxon>Pseudonocardiaceae</taxon>
        <taxon>Pseudonocardia</taxon>
    </lineage>
</organism>
<dbReference type="CDD" id="cd05233">
    <property type="entry name" value="SDR_c"/>
    <property type="match status" value="1"/>
</dbReference>
<dbReference type="SUPFAM" id="SSF51735">
    <property type="entry name" value="NAD(P)-binding Rossmann-fold domains"/>
    <property type="match status" value="1"/>
</dbReference>
<reference evidence="5 6" key="1">
    <citation type="journal article" date="2019" name="Int. J. Syst. Evol. Microbiol.">
        <title>The Global Catalogue of Microorganisms (GCM) 10K type strain sequencing project: providing services to taxonomists for standard genome sequencing and annotation.</title>
        <authorList>
            <consortium name="The Broad Institute Genomics Platform"/>
            <consortium name="The Broad Institute Genome Sequencing Center for Infectious Disease"/>
            <person name="Wu L."/>
            <person name="Ma J."/>
        </authorList>
    </citation>
    <scope>NUCLEOTIDE SEQUENCE [LARGE SCALE GENOMIC DNA]</scope>
    <source>
        <strain evidence="5 6">JCM 16009</strain>
    </source>
</reference>
<evidence type="ECO:0000313" key="5">
    <source>
        <dbReference type="EMBL" id="GAA1867092.1"/>
    </source>
</evidence>
<comment type="similarity">
    <text evidence="1 4">Belongs to the short-chain dehydrogenases/reductases (SDR) family.</text>
</comment>
<evidence type="ECO:0000256" key="2">
    <source>
        <dbReference type="ARBA" id="ARBA00023002"/>
    </source>
</evidence>
<name>A0ABN2NHN2_9PSEU</name>
<evidence type="ECO:0000256" key="1">
    <source>
        <dbReference type="ARBA" id="ARBA00006484"/>
    </source>
</evidence>
<proteinExistence type="inferred from homology"/>
<dbReference type="PANTHER" id="PTHR24321:SF8">
    <property type="entry name" value="ESTRADIOL 17-BETA-DEHYDROGENASE 8-RELATED"/>
    <property type="match status" value="1"/>
</dbReference>
<dbReference type="PRINTS" id="PR00081">
    <property type="entry name" value="GDHRDH"/>
</dbReference>
<sequence length="279" mass="29480">MSGRLEGTVALVTGAARGQGRSHAVHLAAEGADVIGLDLCAQVESIAYPLATPEDLAETVREVERLDRRMIAGEVDVRDLAGLETFVGKAVAELGGRLDVVVANAGIAGTGDSTLEMTPAQWADMIDVNLTGVWHTAKVAVPHMVAAGRGGALVITTSVAGSRAYAGIGHYVAAKHGATGLMKALALELAPHRIRVNAVAPTNVDTPMIQNEQLWRRTCPDVEQPTRADYESRARSINVLDEAWVDPSDVSEAMVYLAAESGRYLTGTTLPIDLGRLLR</sequence>
<evidence type="ECO:0000313" key="6">
    <source>
        <dbReference type="Proteomes" id="UP001500449"/>
    </source>
</evidence>
<dbReference type="NCBIfam" id="NF009467">
    <property type="entry name" value="PRK12826.1-3"/>
    <property type="match status" value="1"/>
</dbReference>
<evidence type="ECO:0000256" key="3">
    <source>
        <dbReference type="ARBA" id="ARBA00023027"/>
    </source>
</evidence>
<keyword evidence="6" id="KW-1185">Reference proteome</keyword>
<comment type="caution">
    <text evidence="5">The sequence shown here is derived from an EMBL/GenBank/DDBJ whole genome shotgun (WGS) entry which is preliminary data.</text>
</comment>
<keyword evidence="3" id="KW-0520">NAD</keyword>
<accession>A0ABN2NHN2</accession>
<dbReference type="NCBIfam" id="TIGR03971">
    <property type="entry name" value="SDR_subfam_1"/>
    <property type="match status" value="1"/>
</dbReference>
<protein>
    <submittedName>
        <fullName evidence="5">Mycofactocin-coupled SDR family oxidoreductase</fullName>
    </submittedName>
</protein>
<dbReference type="PRINTS" id="PR00080">
    <property type="entry name" value="SDRFAMILY"/>
</dbReference>
<dbReference type="Gene3D" id="3.40.50.720">
    <property type="entry name" value="NAD(P)-binding Rossmann-like Domain"/>
    <property type="match status" value="1"/>
</dbReference>
<dbReference type="Proteomes" id="UP001500449">
    <property type="component" value="Unassembled WGS sequence"/>
</dbReference>
<dbReference type="PANTHER" id="PTHR24321">
    <property type="entry name" value="DEHYDROGENASES, SHORT CHAIN"/>
    <property type="match status" value="1"/>
</dbReference>
<evidence type="ECO:0000256" key="4">
    <source>
        <dbReference type="RuleBase" id="RU000363"/>
    </source>
</evidence>
<dbReference type="RefSeq" id="WP_344423062.1">
    <property type="nucleotide sequence ID" value="NZ_BAAAQK010000022.1"/>
</dbReference>
<dbReference type="InterPro" id="IPR020904">
    <property type="entry name" value="Sc_DH/Rdtase_CS"/>
</dbReference>
<dbReference type="InterPro" id="IPR036291">
    <property type="entry name" value="NAD(P)-bd_dom_sf"/>
</dbReference>
<dbReference type="InterPro" id="IPR002347">
    <property type="entry name" value="SDR_fam"/>
</dbReference>